<feature type="region of interest" description="Disordered" evidence="1">
    <location>
        <begin position="1"/>
        <end position="20"/>
    </location>
</feature>
<evidence type="ECO:0000313" key="3">
    <source>
        <dbReference type="Proteomes" id="UP001604336"/>
    </source>
</evidence>
<gene>
    <name evidence="2" type="ORF">Adt_36598</name>
</gene>
<evidence type="ECO:0000256" key="1">
    <source>
        <dbReference type="SAM" id="MobiDB-lite"/>
    </source>
</evidence>
<dbReference type="EMBL" id="JBFOLK010000011">
    <property type="protein sequence ID" value="KAL2475862.1"/>
    <property type="molecule type" value="Genomic_DNA"/>
</dbReference>
<evidence type="ECO:0000313" key="2">
    <source>
        <dbReference type="EMBL" id="KAL2475862.1"/>
    </source>
</evidence>
<dbReference type="Proteomes" id="UP001604336">
    <property type="component" value="Unassembled WGS sequence"/>
</dbReference>
<organism evidence="2 3">
    <name type="scientific">Abeliophyllum distichum</name>
    <dbReference type="NCBI Taxonomy" id="126358"/>
    <lineage>
        <taxon>Eukaryota</taxon>
        <taxon>Viridiplantae</taxon>
        <taxon>Streptophyta</taxon>
        <taxon>Embryophyta</taxon>
        <taxon>Tracheophyta</taxon>
        <taxon>Spermatophyta</taxon>
        <taxon>Magnoliopsida</taxon>
        <taxon>eudicotyledons</taxon>
        <taxon>Gunneridae</taxon>
        <taxon>Pentapetalae</taxon>
        <taxon>asterids</taxon>
        <taxon>lamiids</taxon>
        <taxon>Lamiales</taxon>
        <taxon>Oleaceae</taxon>
        <taxon>Forsythieae</taxon>
        <taxon>Abeliophyllum</taxon>
    </lineage>
</organism>
<reference evidence="3" key="1">
    <citation type="submission" date="2024-07" db="EMBL/GenBank/DDBJ databases">
        <title>Two chromosome-level genome assemblies of Korean endemic species Abeliophyllum distichum and Forsythia ovata (Oleaceae).</title>
        <authorList>
            <person name="Jang H."/>
        </authorList>
    </citation>
    <scope>NUCLEOTIDE SEQUENCE [LARGE SCALE GENOMIC DNA]</scope>
</reference>
<keyword evidence="3" id="KW-1185">Reference proteome</keyword>
<accession>A0ABD1QI10</accession>
<name>A0ABD1QI10_9LAMI</name>
<protein>
    <submittedName>
        <fullName evidence="2">Uncharacterized protein</fullName>
    </submittedName>
</protein>
<comment type="caution">
    <text evidence="2">The sequence shown here is derived from an EMBL/GenBank/DDBJ whole genome shotgun (WGS) entry which is preliminary data.</text>
</comment>
<proteinExistence type="predicted"/>
<dbReference type="AlphaFoldDB" id="A0ABD1QI10"/>
<sequence>MNSIGNTDTNSNDTSNMGTSPVVVSVVAPHTTVHSNSVPHGEKPEKFIGVEIQKMASENAFLSHDPQFGKILEWESSRHSRRRKQSGIIDCFGCLETFRFLV</sequence>